<feature type="region of interest" description="Disordered" evidence="1">
    <location>
        <begin position="112"/>
        <end position="151"/>
    </location>
</feature>
<feature type="compositionally biased region" description="Basic and acidic residues" evidence="1">
    <location>
        <begin position="509"/>
        <end position="602"/>
    </location>
</feature>
<proteinExistence type="predicted"/>
<dbReference type="Gene3D" id="1.20.5.1230">
    <property type="entry name" value="Apolipoprotein A-I"/>
    <property type="match status" value="1"/>
</dbReference>
<dbReference type="PANTHER" id="PTHR47372:SF11">
    <property type="entry name" value="RE19971P"/>
    <property type="match status" value="1"/>
</dbReference>
<dbReference type="EMBL" id="BAABUK010000015">
    <property type="protein sequence ID" value="GAA5812933.1"/>
    <property type="molecule type" value="Genomic_DNA"/>
</dbReference>
<feature type="compositionally biased region" description="Basic and acidic residues" evidence="1">
    <location>
        <begin position="442"/>
        <end position="459"/>
    </location>
</feature>
<evidence type="ECO:0000313" key="3">
    <source>
        <dbReference type="Proteomes" id="UP001473302"/>
    </source>
</evidence>
<keyword evidence="3" id="KW-1185">Reference proteome</keyword>
<name>A0ABP9Z1E3_9FUNG</name>
<gene>
    <name evidence="2" type="ORF">MFLAVUS_006394</name>
</gene>
<protein>
    <submittedName>
        <fullName evidence="2">Uncharacterized protein</fullName>
    </submittedName>
</protein>
<sequence>MYKVSLNSRITKQRLTQASRALSTGSNPRQGGMSKLLVGGLLASAASYAYYQRYQKDNDFYHGDSDPYSKTRQHVESKSGDARQELSYAGDHIKKSAEDVADAARDTFSSVKKEGKETVRNLKDESEGFLANHHLKEGDRRPEQVLSTSDSNKAAFDAAHKLKQTKENVQHNPMVNEKLNTNKTKSAYETKLEDHAHRNVHDTTPLVSKDTDKVKPVWDNNDSNSKASVETEIKTALEDTKHNVLDTTASLGKEIKSKVYGIFGNHETVQRDNVKSAGGRDSWESRLGAENLISTRTDQDIIDATRNPPAPGKKGTSYDFYGVAESQGNPMVSEKLNSDKTKPLWETSLEEHAQEVVRDTSTLVDKDTQKVKQGVWDAKSLANEKTSGSISHKQPAPSFWSSLFGKSETLEQEAEDKWGDLKNKAEATKNDVKQTASQSWQDAKHKAEAESGRVKKDVDSTVNELSNKSKQEASRLESGWNSLKREASQDAEYALHKAEDTASSIAGKFKNETNKLETEAERAAREAKNEGSRITRRASNEVSRKAEEAKDESARLARRASDSVYSKAEEVKDEGARLTRHASDEAARKAEEVKQESARLARRASDTFYSKAEDVKEKAEDVKEKAEDTAKSWYRAGTEQVKSGINSVKNVADQDINWAEEKVHDGVEGIKETLSEAKEEVGRLFGERRREQGYKGHVVRGEKFAEDEAGQLRATRENVALKPAEAVVEEAHSHDM</sequence>
<evidence type="ECO:0000313" key="2">
    <source>
        <dbReference type="EMBL" id="GAA5812933.1"/>
    </source>
</evidence>
<dbReference type="Proteomes" id="UP001473302">
    <property type="component" value="Unassembled WGS sequence"/>
</dbReference>
<feature type="compositionally biased region" description="Basic and acidic residues" evidence="1">
    <location>
        <begin position="134"/>
        <end position="143"/>
    </location>
</feature>
<feature type="region of interest" description="Disordered" evidence="1">
    <location>
        <begin position="62"/>
        <end position="83"/>
    </location>
</feature>
<evidence type="ECO:0000256" key="1">
    <source>
        <dbReference type="SAM" id="MobiDB-lite"/>
    </source>
</evidence>
<feature type="compositionally biased region" description="Basic and acidic residues" evidence="1">
    <location>
        <begin position="112"/>
        <end position="126"/>
    </location>
</feature>
<comment type="caution">
    <text evidence="2">The sequence shown here is derived from an EMBL/GenBank/DDBJ whole genome shotgun (WGS) entry which is preliminary data.</text>
</comment>
<reference evidence="2 3" key="1">
    <citation type="submission" date="2024-04" db="EMBL/GenBank/DDBJ databases">
        <title>genome sequences of Mucor flavus KT1a and Helicostylum pulchrum KT1b strains isolated from the surface of a dry-aged beef.</title>
        <authorList>
            <person name="Toyotome T."/>
            <person name="Hosono M."/>
            <person name="Torimaru M."/>
            <person name="Fukuda K."/>
            <person name="Mikami N."/>
        </authorList>
    </citation>
    <scope>NUCLEOTIDE SEQUENCE [LARGE SCALE GENOMIC DNA]</scope>
    <source>
        <strain evidence="2 3">KT1a</strain>
    </source>
</reference>
<feature type="region of interest" description="Disordered" evidence="1">
    <location>
        <begin position="499"/>
        <end position="602"/>
    </location>
</feature>
<feature type="compositionally biased region" description="Basic and acidic residues" evidence="1">
    <location>
        <begin position="415"/>
        <end position="432"/>
    </location>
</feature>
<accession>A0ABP9Z1E3</accession>
<organism evidence="2 3">
    <name type="scientific">Mucor flavus</name>
    <dbReference type="NCBI Taxonomy" id="439312"/>
    <lineage>
        <taxon>Eukaryota</taxon>
        <taxon>Fungi</taxon>
        <taxon>Fungi incertae sedis</taxon>
        <taxon>Mucoromycota</taxon>
        <taxon>Mucoromycotina</taxon>
        <taxon>Mucoromycetes</taxon>
        <taxon>Mucorales</taxon>
        <taxon>Mucorineae</taxon>
        <taxon>Mucoraceae</taxon>
        <taxon>Mucor</taxon>
    </lineage>
</organism>
<feature type="region of interest" description="Disordered" evidence="1">
    <location>
        <begin position="411"/>
        <end position="481"/>
    </location>
</feature>
<dbReference type="PANTHER" id="PTHR47372">
    <property type="entry name" value="DAUER UP-REGULATED-RELATED"/>
    <property type="match status" value="1"/>
</dbReference>